<evidence type="ECO:0000256" key="1">
    <source>
        <dbReference type="ARBA" id="ARBA00004141"/>
    </source>
</evidence>
<evidence type="ECO:0000256" key="4">
    <source>
        <dbReference type="ARBA" id="ARBA00023136"/>
    </source>
</evidence>
<organism evidence="6 7">
    <name type="scientific">Citrus sinensis</name>
    <name type="common">Sweet orange</name>
    <name type="synonym">Citrus aurantium var. sinensis</name>
    <dbReference type="NCBI Taxonomy" id="2711"/>
    <lineage>
        <taxon>Eukaryota</taxon>
        <taxon>Viridiplantae</taxon>
        <taxon>Streptophyta</taxon>
        <taxon>Embryophyta</taxon>
        <taxon>Tracheophyta</taxon>
        <taxon>Spermatophyta</taxon>
        <taxon>Magnoliopsida</taxon>
        <taxon>eudicotyledons</taxon>
        <taxon>Gunneridae</taxon>
        <taxon>Pentapetalae</taxon>
        <taxon>rosids</taxon>
        <taxon>malvids</taxon>
        <taxon>Sapindales</taxon>
        <taxon>Rutaceae</taxon>
        <taxon>Aurantioideae</taxon>
        <taxon>Citrus</taxon>
    </lineage>
</organism>
<dbReference type="AlphaFoldDB" id="A0A067G801"/>
<feature type="transmembrane region" description="Helical" evidence="5">
    <location>
        <begin position="201"/>
        <end position="225"/>
    </location>
</feature>
<name>A0A067G801_CITSI</name>
<dbReference type="GO" id="GO:0016020">
    <property type="term" value="C:membrane"/>
    <property type="evidence" value="ECO:0000318"/>
    <property type="project" value="GO_Central"/>
</dbReference>
<evidence type="ECO:0008006" key="8">
    <source>
        <dbReference type="Google" id="ProtNLM"/>
    </source>
</evidence>
<feature type="transmembrane region" description="Helical" evidence="5">
    <location>
        <begin position="246"/>
        <end position="267"/>
    </location>
</feature>
<reference evidence="6 7" key="1">
    <citation type="submission" date="2014-04" db="EMBL/GenBank/DDBJ databases">
        <authorList>
            <consortium name="International Citrus Genome Consortium"/>
            <person name="Gmitter F."/>
            <person name="Chen C."/>
            <person name="Farmerie W."/>
            <person name="Harkins T."/>
            <person name="Desany B."/>
            <person name="Mohiuddin M."/>
            <person name="Kodira C."/>
            <person name="Borodovsky M."/>
            <person name="Lomsadze A."/>
            <person name="Burns P."/>
            <person name="Jenkins J."/>
            <person name="Prochnik S."/>
            <person name="Shu S."/>
            <person name="Chapman J."/>
            <person name="Pitluck S."/>
            <person name="Schmutz J."/>
            <person name="Rokhsar D."/>
        </authorList>
    </citation>
    <scope>NUCLEOTIDE SEQUENCE</scope>
</reference>
<dbReference type="InterPro" id="IPR005178">
    <property type="entry name" value="Ostalpha/TMEM184C"/>
</dbReference>
<dbReference type="PANTHER" id="PTHR23423">
    <property type="entry name" value="ORGANIC SOLUTE TRANSPORTER-RELATED"/>
    <property type="match status" value="1"/>
</dbReference>
<evidence type="ECO:0000256" key="2">
    <source>
        <dbReference type="ARBA" id="ARBA00022692"/>
    </source>
</evidence>
<keyword evidence="7" id="KW-1185">Reference proteome</keyword>
<gene>
    <name evidence="6" type="ORF">CISIN_1g020642mg</name>
</gene>
<dbReference type="STRING" id="2711.A0A067G801"/>
<dbReference type="Proteomes" id="UP000027120">
    <property type="component" value="Unassembled WGS sequence"/>
</dbReference>
<evidence type="ECO:0000313" key="7">
    <source>
        <dbReference type="Proteomes" id="UP000027120"/>
    </source>
</evidence>
<protein>
    <recommendedName>
        <fullName evidence="8">Transmembrane protein 184C</fullName>
    </recommendedName>
</protein>
<sequence length="323" mass="37351">MDLSTMSRAQITLMGSGLCVMLTMHFTMRLLQQHLFYWKNPKEQKAIIIIILMAPIYAVDSFVGLLDIKGSKPFFTFLDSVKECYEALVSSVSFSSASSFRLPNFCFSRSLFSNLQVIAKFMALMYSYLKISISKNIVPDEIKGREIHHSFPMTLFQPRTVRLDHHTLKLLKYWTWQFVVIRPICSILMITLQLLRIYPSWLSWTFTIILNVSVSLALYSLVVFYHVFAKELGPHKPLAKFMCIKGIVFFCFWQDVVLEILAGMGIIRSHHFWLDVEHINEAIQNVLVCLEMVVFSIIQQYAYPATPYSGDVEAKLKLNKKTE</sequence>
<dbReference type="Pfam" id="PF03619">
    <property type="entry name" value="Solute_trans_a"/>
    <property type="match status" value="2"/>
</dbReference>
<dbReference type="SMART" id="SM01417">
    <property type="entry name" value="Solute_trans_a"/>
    <property type="match status" value="1"/>
</dbReference>
<dbReference type="EMBL" id="KK784882">
    <property type="protein sequence ID" value="KDO75773.1"/>
    <property type="molecule type" value="Genomic_DNA"/>
</dbReference>
<proteinExistence type="predicted"/>
<keyword evidence="3 5" id="KW-1133">Transmembrane helix</keyword>
<keyword evidence="4 5" id="KW-0472">Membrane</keyword>
<feature type="transmembrane region" description="Helical" evidence="5">
    <location>
        <begin position="6"/>
        <end position="26"/>
    </location>
</feature>
<feature type="transmembrane region" description="Helical" evidence="5">
    <location>
        <begin position="46"/>
        <end position="66"/>
    </location>
</feature>
<dbReference type="GO" id="GO:0022857">
    <property type="term" value="F:transmembrane transporter activity"/>
    <property type="evidence" value="ECO:0000318"/>
    <property type="project" value="GO_Central"/>
</dbReference>
<feature type="transmembrane region" description="Helical" evidence="5">
    <location>
        <begin position="173"/>
        <end position="195"/>
    </location>
</feature>
<keyword evidence="2 5" id="KW-0812">Transmembrane</keyword>
<accession>A0A067G801</accession>
<comment type="subcellular location">
    <subcellularLocation>
        <location evidence="1">Membrane</location>
        <topology evidence="1">Multi-pass membrane protein</topology>
    </subcellularLocation>
</comment>
<evidence type="ECO:0000256" key="5">
    <source>
        <dbReference type="SAM" id="Phobius"/>
    </source>
</evidence>
<evidence type="ECO:0000256" key="3">
    <source>
        <dbReference type="ARBA" id="ARBA00022989"/>
    </source>
</evidence>
<evidence type="ECO:0000313" key="6">
    <source>
        <dbReference type="EMBL" id="KDO75773.1"/>
    </source>
</evidence>